<evidence type="ECO:0000313" key="2">
    <source>
        <dbReference type="Proteomes" id="UP000177328"/>
    </source>
</evidence>
<organism evidence="1 2">
    <name type="scientific">Candidatus Daviesbacteria bacterium RIFCSPHIGHO2_02_FULL_43_12</name>
    <dbReference type="NCBI Taxonomy" id="1797776"/>
    <lineage>
        <taxon>Bacteria</taxon>
        <taxon>Candidatus Daviesiibacteriota</taxon>
    </lineage>
</organism>
<dbReference type="Proteomes" id="UP000177328">
    <property type="component" value="Unassembled WGS sequence"/>
</dbReference>
<proteinExistence type="predicted"/>
<protein>
    <recommendedName>
        <fullName evidence="3">Dephospho-CoA kinase</fullName>
    </recommendedName>
</protein>
<dbReference type="AlphaFoldDB" id="A0A1F5KHX9"/>
<dbReference type="SUPFAM" id="SSF52540">
    <property type="entry name" value="P-loop containing nucleoside triphosphate hydrolases"/>
    <property type="match status" value="1"/>
</dbReference>
<sequence length="194" mass="22203">MNDTRYTNNKIIIGLIGEKGAGKETFTQLLRNTLLQTTQVINTSNLMAETLELWTLEKSRHNLQQIALLMERTFGEGTMNRALAEKVNNSTAEVIIWDSIRFPNTFDFVNTLPRSILVYITASAEARYERIRLRKQKVGEDQMTLQEFIDNEQVGTEKDIPMLGHKADFTLDNNGNMNQLEKQVRAFCQQFGLG</sequence>
<dbReference type="PANTHER" id="PTHR41930:SF1">
    <property type="entry name" value="DEPHOSPHO-COA KINASE"/>
    <property type="match status" value="1"/>
</dbReference>
<reference evidence="1 2" key="1">
    <citation type="journal article" date="2016" name="Nat. Commun.">
        <title>Thousands of microbial genomes shed light on interconnected biogeochemical processes in an aquifer system.</title>
        <authorList>
            <person name="Anantharaman K."/>
            <person name="Brown C.T."/>
            <person name="Hug L.A."/>
            <person name="Sharon I."/>
            <person name="Castelle C.J."/>
            <person name="Probst A.J."/>
            <person name="Thomas B.C."/>
            <person name="Singh A."/>
            <person name="Wilkins M.J."/>
            <person name="Karaoz U."/>
            <person name="Brodie E.L."/>
            <person name="Williams K.H."/>
            <person name="Hubbard S.S."/>
            <person name="Banfield J.F."/>
        </authorList>
    </citation>
    <scope>NUCLEOTIDE SEQUENCE [LARGE SCALE GENOMIC DNA]</scope>
</reference>
<comment type="caution">
    <text evidence="1">The sequence shown here is derived from an EMBL/GenBank/DDBJ whole genome shotgun (WGS) entry which is preliminary data.</text>
</comment>
<evidence type="ECO:0000313" key="1">
    <source>
        <dbReference type="EMBL" id="OGE40444.1"/>
    </source>
</evidence>
<gene>
    <name evidence="1" type="ORF">A3D25_05465</name>
</gene>
<name>A0A1F5KHX9_9BACT</name>
<accession>A0A1F5KHX9</accession>
<dbReference type="InterPro" id="IPR027417">
    <property type="entry name" value="P-loop_NTPase"/>
</dbReference>
<evidence type="ECO:0008006" key="3">
    <source>
        <dbReference type="Google" id="ProtNLM"/>
    </source>
</evidence>
<dbReference type="EMBL" id="MFDD01000010">
    <property type="protein sequence ID" value="OGE40444.1"/>
    <property type="molecule type" value="Genomic_DNA"/>
</dbReference>
<dbReference type="Gene3D" id="3.40.50.300">
    <property type="entry name" value="P-loop containing nucleotide triphosphate hydrolases"/>
    <property type="match status" value="1"/>
</dbReference>
<dbReference type="PANTHER" id="PTHR41930">
    <property type="entry name" value="UPF0200 PROTEIN MJ1399"/>
    <property type="match status" value="1"/>
</dbReference>